<protein>
    <submittedName>
        <fullName evidence="1">Uncharacterized protein</fullName>
    </submittedName>
</protein>
<proteinExistence type="predicted"/>
<dbReference type="eggNOG" id="ENOG502TIJB">
    <property type="taxonomic scope" value="Eukaryota"/>
</dbReference>
<dbReference type="InParanoid" id="T1I948"/>
<evidence type="ECO:0000313" key="1">
    <source>
        <dbReference type="EnsemblMetazoa" id="RPRC012820-PA"/>
    </source>
</evidence>
<dbReference type="PANTHER" id="PTHR33667">
    <property type="entry name" value="SI:DKEY-57N24.6"/>
    <property type="match status" value="1"/>
</dbReference>
<dbReference type="EMBL" id="ACPB03021413">
    <property type="status" value="NOT_ANNOTATED_CDS"/>
    <property type="molecule type" value="Genomic_DNA"/>
</dbReference>
<dbReference type="STRING" id="13249.T1I948"/>
<reference evidence="1" key="1">
    <citation type="submission" date="2015-05" db="UniProtKB">
        <authorList>
            <consortium name="EnsemblMetazoa"/>
        </authorList>
    </citation>
    <scope>IDENTIFICATION</scope>
</reference>
<evidence type="ECO:0000313" key="2">
    <source>
        <dbReference type="Proteomes" id="UP000015103"/>
    </source>
</evidence>
<sequence>MVTIKLMCSLKTTILHALENRKLTRLFVAINDTKISSKLLKTIIFHNGNIIGKSLIVPKVPFYQGDYIKSNFPVKKGENYLEKTELKHLITGFTVDTLDAFLFFAEGLAEDISAEVWNIVFSLQTSQGFVLYNSDLSFGQRLYEDFVSIGGIYVITLGVPWHRLFADPKIFLEGYIPAPAWRALLALKNLLMSSSMQEAVQMNWFPAYNELICLDMEFGVPMYKNY</sequence>
<keyword evidence="2" id="KW-1185">Reference proteome</keyword>
<dbReference type="PANTHER" id="PTHR33667:SF7">
    <property type="entry name" value="RIKEN CDNA 1810020O05 GENE"/>
    <property type="match status" value="1"/>
</dbReference>
<dbReference type="EnsemblMetazoa" id="RPRC012820-RA">
    <property type="protein sequence ID" value="RPRC012820-PA"/>
    <property type="gene ID" value="RPRC012820"/>
</dbReference>
<name>T1I948_RHOPR</name>
<dbReference type="AlphaFoldDB" id="T1I948"/>
<accession>T1I948</accession>
<dbReference type="Proteomes" id="UP000015103">
    <property type="component" value="Unassembled WGS sequence"/>
</dbReference>
<dbReference type="HOGENOM" id="CLU_1226164_0_0_1"/>
<dbReference type="VEuPathDB" id="VectorBase:RPRC012820"/>
<organism evidence="1 2">
    <name type="scientific">Rhodnius prolixus</name>
    <name type="common">Triatomid bug</name>
    <dbReference type="NCBI Taxonomy" id="13249"/>
    <lineage>
        <taxon>Eukaryota</taxon>
        <taxon>Metazoa</taxon>
        <taxon>Ecdysozoa</taxon>
        <taxon>Arthropoda</taxon>
        <taxon>Hexapoda</taxon>
        <taxon>Insecta</taxon>
        <taxon>Pterygota</taxon>
        <taxon>Neoptera</taxon>
        <taxon>Paraneoptera</taxon>
        <taxon>Hemiptera</taxon>
        <taxon>Heteroptera</taxon>
        <taxon>Panheteroptera</taxon>
        <taxon>Cimicomorpha</taxon>
        <taxon>Reduviidae</taxon>
        <taxon>Triatominae</taxon>
        <taxon>Rhodnius</taxon>
    </lineage>
</organism>